<feature type="compositionally biased region" description="Basic and acidic residues" evidence="6">
    <location>
        <begin position="238"/>
        <end position="257"/>
    </location>
</feature>
<dbReference type="EMBL" id="JARPMG010000001">
    <property type="protein sequence ID" value="KAJ8104096.1"/>
    <property type="molecule type" value="Genomic_DNA"/>
</dbReference>
<dbReference type="AlphaFoldDB" id="A0AAD7VWG0"/>
<dbReference type="GO" id="GO:0006289">
    <property type="term" value="P:nucleotide-excision repair"/>
    <property type="evidence" value="ECO:0007669"/>
    <property type="project" value="InterPro"/>
</dbReference>
<dbReference type="GO" id="GO:0000111">
    <property type="term" value="C:nucleotide-excision repair factor 2 complex"/>
    <property type="evidence" value="ECO:0007669"/>
    <property type="project" value="TreeGrafter"/>
</dbReference>
<protein>
    <recommendedName>
        <fullName evidence="12">Rad4-domain-containing protein</fullName>
    </recommendedName>
</protein>
<comment type="similarity">
    <text evidence="2">Belongs to the XPC family.</text>
</comment>
<evidence type="ECO:0000256" key="1">
    <source>
        <dbReference type="ARBA" id="ARBA00004123"/>
    </source>
</evidence>
<dbReference type="SUPFAM" id="SSF54001">
    <property type="entry name" value="Cysteine proteinases"/>
    <property type="match status" value="1"/>
</dbReference>
<evidence type="ECO:0000313" key="11">
    <source>
        <dbReference type="Proteomes" id="UP001217417"/>
    </source>
</evidence>
<dbReference type="InterPro" id="IPR036985">
    <property type="entry name" value="Transglutaminase-like_sf"/>
</dbReference>
<dbReference type="InterPro" id="IPR018327">
    <property type="entry name" value="BHD_2"/>
</dbReference>
<dbReference type="Proteomes" id="UP001217417">
    <property type="component" value="Unassembled WGS sequence"/>
</dbReference>
<evidence type="ECO:0000259" key="8">
    <source>
        <dbReference type="SMART" id="SM01031"/>
    </source>
</evidence>
<feature type="region of interest" description="Disordered" evidence="6">
    <location>
        <begin position="499"/>
        <end position="520"/>
    </location>
</feature>
<keyword evidence="11" id="KW-1185">Reference proteome</keyword>
<dbReference type="InterPro" id="IPR018325">
    <property type="entry name" value="Rad4/PNGase_transGLS-fold"/>
</dbReference>
<dbReference type="InterPro" id="IPR042488">
    <property type="entry name" value="Rad4_BHD3_sf"/>
</dbReference>
<feature type="region of interest" description="Disordered" evidence="6">
    <location>
        <begin position="743"/>
        <end position="766"/>
    </location>
</feature>
<dbReference type="Pfam" id="PF03835">
    <property type="entry name" value="Rad4"/>
    <property type="match status" value="1"/>
</dbReference>
<dbReference type="SMART" id="SM01031">
    <property type="entry name" value="BHD_2"/>
    <property type="match status" value="1"/>
</dbReference>
<feature type="compositionally biased region" description="Polar residues" evidence="6">
    <location>
        <begin position="108"/>
        <end position="119"/>
    </location>
</feature>
<feature type="compositionally biased region" description="Acidic residues" evidence="6">
    <location>
        <begin position="258"/>
        <end position="279"/>
    </location>
</feature>
<feature type="domain" description="Rad4 beta-hairpin" evidence="9">
    <location>
        <begin position="793"/>
        <end position="867"/>
    </location>
</feature>
<comment type="subcellular location">
    <subcellularLocation>
        <location evidence="1">Nucleus</location>
    </subcellularLocation>
</comment>
<dbReference type="Gene3D" id="2.20.20.110">
    <property type="entry name" value="Rad4, beta-hairpin domain BHD1"/>
    <property type="match status" value="1"/>
</dbReference>
<keyword evidence="3" id="KW-0227">DNA damage</keyword>
<evidence type="ECO:0000256" key="3">
    <source>
        <dbReference type="ARBA" id="ARBA00022763"/>
    </source>
</evidence>
<dbReference type="GO" id="GO:0071942">
    <property type="term" value="C:XPC complex"/>
    <property type="evidence" value="ECO:0007669"/>
    <property type="project" value="TreeGrafter"/>
</dbReference>
<evidence type="ECO:0000259" key="7">
    <source>
        <dbReference type="SMART" id="SM01030"/>
    </source>
</evidence>
<dbReference type="Pfam" id="PF10403">
    <property type="entry name" value="BHD_1"/>
    <property type="match status" value="1"/>
</dbReference>
<dbReference type="Pfam" id="PF10405">
    <property type="entry name" value="BHD_3"/>
    <property type="match status" value="1"/>
</dbReference>
<reference evidence="10" key="1">
    <citation type="submission" date="2023-03" db="EMBL/GenBank/DDBJ databases">
        <title>Near-Complete genome sequence of Lipomyces tetrasporous NRRL Y-64009, an oleaginous yeast capable of growing on lignocellulosic hydrolysates.</title>
        <authorList>
            <consortium name="Lawrence Berkeley National Laboratory"/>
            <person name="Jagtap S.S."/>
            <person name="Liu J.-J."/>
            <person name="Walukiewicz H.E."/>
            <person name="Pangilinan J."/>
            <person name="Lipzen A."/>
            <person name="Ahrendt S."/>
            <person name="Koriabine M."/>
            <person name="Cobaugh K."/>
            <person name="Salamov A."/>
            <person name="Yoshinaga Y."/>
            <person name="Ng V."/>
            <person name="Daum C."/>
            <person name="Grigoriev I.V."/>
            <person name="Slininger P.J."/>
            <person name="Dien B.S."/>
            <person name="Jin Y.-S."/>
            <person name="Rao C.V."/>
        </authorList>
    </citation>
    <scope>NUCLEOTIDE SEQUENCE</scope>
    <source>
        <strain evidence="10">NRRL Y-64009</strain>
    </source>
</reference>
<dbReference type="InterPro" id="IPR018326">
    <property type="entry name" value="Rad4_beta-hairpin_dom1"/>
</dbReference>
<name>A0AAD7VWG0_9ASCO</name>
<proteinExistence type="inferred from homology"/>
<keyword evidence="4" id="KW-0234">DNA repair</keyword>
<dbReference type="GeneID" id="80881542"/>
<feature type="compositionally biased region" description="Polar residues" evidence="6">
    <location>
        <begin position="170"/>
        <end position="187"/>
    </location>
</feature>
<feature type="region of interest" description="Disordered" evidence="6">
    <location>
        <begin position="1"/>
        <end position="46"/>
    </location>
</feature>
<evidence type="ECO:0000256" key="5">
    <source>
        <dbReference type="ARBA" id="ARBA00023242"/>
    </source>
</evidence>
<dbReference type="InterPro" id="IPR038765">
    <property type="entry name" value="Papain-like_cys_pep_sf"/>
</dbReference>
<dbReference type="Gene3D" id="3.30.70.2460">
    <property type="entry name" value="Rad4, beta-hairpin domain BHD3"/>
    <property type="match status" value="1"/>
</dbReference>
<feature type="compositionally biased region" description="Low complexity" evidence="6">
    <location>
        <begin position="27"/>
        <end position="46"/>
    </location>
</feature>
<dbReference type="SMART" id="SM01032">
    <property type="entry name" value="BHD_3"/>
    <property type="match status" value="1"/>
</dbReference>
<feature type="domain" description="Rad4 beta-hairpin" evidence="7">
    <location>
        <begin position="663"/>
        <end position="721"/>
    </location>
</feature>
<dbReference type="Gene3D" id="3.90.260.10">
    <property type="entry name" value="Transglutaminase-like"/>
    <property type="match status" value="1"/>
</dbReference>
<evidence type="ECO:0000259" key="9">
    <source>
        <dbReference type="SMART" id="SM01032"/>
    </source>
</evidence>
<dbReference type="GO" id="GO:0003684">
    <property type="term" value="F:damaged DNA binding"/>
    <property type="evidence" value="ECO:0007669"/>
    <property type="project" value="InterPro"/>
</dbReference>
<gene>
    <name evidence="10" type="ORF">POJ06DRAFT_243543</name>
</gene>
<dbReference type="InterPro" id="IPR004583">
    <property type="entry name" value="DNA_repair_Rad4"/>
</dbReference>
<dbReference type="RefSeq" id="XP_056047546.1">
    <property type="nucleotide sequence ID" value="XM_056186376.1"/>
</dbReference>
<dbReference type="GO" id="GO:0003697">
    <property type="term" value="F:single-stranded DNA binding"/>
    <property type="evidence" value="ECO:0007669"/>
    <property type="project" value="TreeGrafter"/>
</dbReference>
<dbReference type="Pfam" id="PF10404">
    <property type="entry name" value="BHD_2"/>
    <property type="match status" value="1"/>
</dbReference>
<feature type="compositionally biased region" description="Gly residues" evidence="6">
    <location>
        <begin position="989"/>
        <end position="1001"/>
    </location>
</feature>
<feature type="compositionally biased region" description="Polar residues" evidence="6">
    <location>
        <begin position="1011"/>
        <end position="1020"/>
    </location>
</feature>
<feature type="compositionally biased region" description="Low complexity" evidence="6">
    <location>
        <begin position="80"/>
        <end position="93"/>
    </location>
</feature>
<comment type="caution">
    <text evidence="10">The sequence shown here is derived from an EMBL/GenBank/DDBJ whole genome shotgun (WGS) entry which is preliminary data.</text>
</comment>
<dbReference type="PANTHER" id="PTHR12135:SF0">
    <property type="entry name" value="DNA REPAIR PROTEIN COMPLEMENTING XP-C CELLS"/>
    <property type="match status" value="1"/>
</dbReference>
<dbReference type="PANTHER" id="PTHR12135">
    <property type="entry name" value="DNA REPAIR PROTEIN XP-C / RAD4"/>
    <property type="match status" value="1"/>
</dbReference>
<organism evidence="10 11">
    <name type="scientific">Lipomyces tetrasporus</name>
    <dbReference type="NCBI Taxonomy" id="54092"/>
    <lineage>
        <taxon>Eukaryota</taxon>
        <taxon>Fungi</taxon>
        <taxon>Dikarya</taxon>
        <taxon>Ascomycota</taxon>
        <taxon>Saccharomycotina</taxon>
        <taxon>Lipomycetes</taxon>
        <taxon>Lipomycetales</taxon>
        <taxon>Lipomycetaceae</taxon>
        <taxon>Lipomyces</taxon>
    </lineage>
</organism>
<feature type="region of interest" description="Disordered" evidence="6">
    <location>
        <begin position="963"/>
        <end position="1020"/>
    </location>
</feature>
<feature type="compositionally biased region" description="Polar residues" evidence="6">
    <location>
        <begin position="212"/>
        <end position="223"/>
    </location>
</feature>
<evidence type="ECO:0000256" key="2">
    <source>
        <dbReference type="ARBA" id="ARBA00009525"/>
    </source>
</evidence>
<evidence type="ECO:0000313" key="10">
    <source>
        <dbReference type="EMBL" id="KAJ8104096.1"/>
    </source>
</evidence>
<dbReference type="Gene3D" id="3.30.60.290">
    <property type="entry name" value="Rad4, beta-hairpin domain BHD2"/>
    <property type="match status" value="1"/>
</dbReference>
<feature type="region of interest" description="Disordered" evidence="6">
    <location>
        <begin position="145"/>
        <end position="295"/>
    </location>
</feature>
<feature type="domain" description="Rad4 beta-hairpin" evidence="8">
    <location>
        <begin position="723"/>
        <end position="786"/>
    </location>
</feature>
<dbReference type="SMART" id="SM01030">
    <property type="entry name" value="BHD_1"/>
    <property type="match status" value="1"/>
</dbReference>
<dbReference type="GO" id="GO:0006298">
    <property type="term" value="P:mismatch repair"/>
    <property type="evidence" value="ECO:0007669"/>
    <property type="project" value="TreeGrafter"/>
</dbReference>
<evidence type="ECO:0000256" key="4">
    <source>
        <dbReference type="ARBA" id="ARBA00023204"/>
    </source>
</evidence>
<keyword evidence="5" id="KW-0539">Nucleus</keyword>
<accession>A0AAD7VWG0</accession>
<evidence type="ECO:0008006" key="12">
    <source>
        <dbReference type="Google" id="ProtNLM"/>
    </source>
</evidence>
<dbReference type="FunFam" id="3.30.70.2460:FF:000001">
    <property type="entry name" value="DNA repair protein Rad4 family"/>
    <property type="match status" value="1"/>
</dbReference>
<feature type="region of interest" description="Disordered" evidence="6">
    <location>
        <begin position="79"/>
        <end position="128"/>
    </location>
</feature>
<evidence type="ECO:0000256" key="6">
    <source>
        <dbReference type="SAM" id="MobiDB-lite"/>
    </source>
</evidence>
<sequence length="1020" mass="114121">MVKRDSTSSAPRKNRRTETGITQLQTASSSLAAGPAGRSSSSTSSAIFKRILVQTGENSRQEPETEEVYDVLSVASDTPSAISISSAESSEVVVTSDKRAMGSKRKASTTSNRDGFRNTGSHKARAKEKVPLEYLEMVNEVVATQSMPPVEDDDDEITFASPKLKRRTMRQQSGNDIHSSETEGPSSNRRKPDVQWNGKGKGKAKVIDLDSDSSIQELKTRSPTPAADSSFITNFVSDFDKSEADDRDRKADSGKPADEDEGGQSEDETSEESEWEEVDMGAGIVSGPDISSEVKDYTNEPKSIEFTLGEAKPAKLARKKSTITREDKELRITVHTLHLLSLLCHGSIRSRWCNDGSVKSTLAKYVPHAIEDELHPDPSLPIPQRTRKFLDGLRHLMDFWNKRYRVIYRGMCRRQWDEIGNMAKENNLEPPMDLPGFRRALGQLEGSRDLGAQGFCVLLRAFQVRARLVFSMQPLPYSFSSKGISKPSRSSNAVVVGEDNNESVDQQTSSSPRERPPVRLRKPRFSLSKMSYTMTDYETAKIEEAPYPVMWVEAWDEAGMQWISVDPMVLKLVEIPKSKSKFEPPASETANVLSYVIAFDRAGHAKDVTRRYAQFYNAKTRKLRLTNEPIWQIWFDRVMRMFQPEYLTDLDQLEDAALLRKEAAEELPNNIQDFKGHPIFVLERHLRQSEIIYPKVPCGTISTGRSKSNETEPIYRRRDVKALRSATQWYKIGRQVKVGEQPLKHIKKRSLPKSRSSMLSDDDDAEEEGDEVALYADFQTELYIPPPVINGKIPKNDYGNLDVFVPSMVPKGGVHLQFRGIANAAKLCGIDYADAVGGFDFQHRKATPRLDGIVVAEEYVEAVMAVYSAQQEQLQFEKDARRQDEALKRWRKYLIALRVRERVAQNPAFRQMDDYDADAGDRLAAAENDTEPQEGGGFLDENQDGGFLSENIVEDKGDFLPDGRDEEAGFVPDGDPADAGGFVVDGEEGGGFTIEDAGGGFVADDNEDSRWTSVSFVTQE</sequence>
<dbReference type="GO" id="GO:0005737">
    <property type="term" value="C:cytoplasm"/>
    <property type="evidence" value="ECO:0007669"/>
    <property type="project" value="TreeGrafter"/>
</dbReference>
<dbReference type="InterPro" id="IPR018328">
    <property type="entry name" value="Rad4_beta-hairpin_dom3"/>
</dbReference>